<dbReference type="Gene3D" id="3.40.630.30">
    <property type="match status" value="1"/>
</dbReference>
<dbReference type="EMBL" id="PUIB01000029">
    <property type="protein sequence ID" value="PQO26806.1"/>
    <property type="molecule type" value="Genomic_DNA"/>
</dbReference>
<dbReference type="OrthoDB" id="9797178at2"/>
<gene>
    <name evidence="2" type="ORF">C5Y98_28965</name>
</gene>
<dbReference type="SUPFAM" id="SSF55729">
    <property type="entry name" value="Acyl-CoA N-acyltransferases (Nat)"/>
    <property type="match status" value="1"/>
</dbReference>
<dbReference type="Proteomes" id="UP000239388">
    <property type="component" value="Unassembled WGS sequence"/>
</dbReference>
<reference evidence="2 3" key="1">
    <citation type="submission" date="2018-02" db="EMBL/GenBank/DDBJ databases">
        <title>Comparative genomes isolates from brazilian mangrove.</title>
        <authorList>
            <person name="Araujo J.E."/>
            <person name="Taketani R.G."/>
            <person name="Silva M.C.P."/>
            <person name="Loureco M.V."/>
            <person name="Andreote F.D."/>
        </authorList>
    </citation>
    <scope>NUCLEOTIDE SEQUENCE [LARGE SCALE GENOMIC DNA]</scope>
    <source>
        <strain evidence="2 3">NAP PRIS-MGV</strain>
    </source>
</reference>
<dbReference type="PANTHER" id="PTHR43617">
    <property type="entry name" value="L-AMINO ACID N-ACETYLTRANSFERASE"/>
    <property type="match status" value="1"/>
</dbReference>
<sequence length="169" mass="18067">MIIRPETPDDVPAIRSLLLAAFPTAIENEIVDQLREADCEQLSLLAEEDGEIVGQILFTPATIELGSHVVSGWGLAPVSVLPKAQGRGVGAKLIQTGLEQLRDAGANFVIVLGDAQYYPKFGFQPAAQWNVRSDLGGVPVEAFMMIPFNEASIGDGGVAKYRKEFASAV</sequence>
<dbReference type="CDD" id="cd04301">
    <property type="entry name" value="NAT_SF"/>
    <property type="match status" value="1"/>
</dbReference>
<dbReference type="Pfam" id="PF13527">
    <property type="entry name" value="Acetyltransf_9"/>
    <property type="match status" value="1"/>
</dbReference>
<dbReference type="PANTHER" id="PTHR43617:SF2">
    <property type="entry name" value="UPF0039 PROTEIN SLL0451"/>
    <property type="match status" value="1"/>
</dbReference>
<dbReference type="AlphaFoldDB" id="A0A2S8F3Q7"/>
<evidence type="ECO:0000259" key="1">
    <source>
        <dbReference type="PROSITE" id="PS51186"/>
    </source>
</evidence>
<dbReference type="InterPro" id="IPR016181">
    <property type="entry name" value="Acyl_CoA_acyltransferase"/>
</dbReference>
<evidence type="ECO:0000313" key="2">
    <source>
        <dbReference type="EMBL" id="PQO26806.1"/>
    </source>
</evidence>
<feature type="domain" description="N-acetyltransferase" evidence="1">
    <location>
        <begin position="1"/>
        <end position="150"/>
    </location>
</feature>
<keyword evidence="2" id="KW-0808">Transferase</keyword>
<protein>
    <submittedName>
        <fullName evidence="2">GNAT family N-acetyltransferase</fullName>
    </submittedName>
</protein>
<dbReference type="InterPro" id="IPR000182">
    <property type="entry name" value="GNAT_dom"/>
</dbReference>
<organism evidence="2 3">
    <name type="scientific">Blastopirellula marina</name>
    <dbReference type="NCBI Taxonomy" id="124"/>
    <lineage>
        <taxon>Bacteria</taxon>
        <taxon>Pseudomonadati</taxon>
        <taxon>Planctomycetota</taxon>
        <taxon>Planctomycetia</taxon>
        <taxon>Pirellulales</taxon>
        <taxon>Pirellulaceae</taxon>
        <taxon>Blastopirellula</taxon>
    </lineage>
</organism>
<dbReference type="GO" id="GO:0016747">
    <property type="term" value="F:acyltransferase activity, transferring groups other than amino-acyl groups"/>
    <property type="evidence" value="ECO:0007669"/>
    <property type="project" value="InterPro"/>
</dbReference>
<evidence type="ECO:0000313" key="3">
    <source>
        <dbReference type="Proteomes" id="UP000239388"/>
    </source>
</evidence>
<proteinExistence type="predicted"/>
<name>A0A2S8F3Q7_9BACT</name>
<dbReference type="RefSeq" id="WP_105359949.1">
    <property type="nucleotide sequence ID" value="NZ_PUIB01000029.1"/>
</dbReference>
<accession>A0A2S8F3Q7</accession>
<dbReference type="PROSITE" id="PS51186">
    <property type="entry name" value="GNAT"/>
    <property type="match status" value="1"/>
</dbReference>
<comment type="caution">
    <text evidence="2">The sequence shown here is derived from an EMBL/GenBank/DDBJ whole genome shotgun (WGS) entry which is preliminary data.</text>
</comment>
<dbReference type="InterPro" id="IPR050276">
    <property type="entry name" value="MshD_Acetyltransferase"/>
</dbReference>